<dbReference type="Proteomes" id="UP000745663">
    <property type="component" value="Unassembled WGS sequence"/>
</dbReference>
<dbReference type="InterPro" id="IPR050259">
    <property type="entry name" value="SDR"/>
</dbReference>
<gene>
    <name evidence="3" type="ORF">H8F21_22795</name>
</gene>
<accession>A0ABS2C3G3</accession>
<dbReference type="Gene3D" id="3.40.50.720">
    <property type="entry name" value="NAD(P)-binding Rossmann-like Domain"/>
    <property type="match status" value="1"/>
</dbReference>
<name>A0ABS2C3G3_9PSED</name>
<dbReference type="InterPro" id="IPR002347">
    <property type="entry name" value="SDR_fam"/>
</dbReference>
<keyword evidence="4" id="KW-1185">Reference proteome</keyword>
<dbReference type="PROSITE" id="PS00061">
    <property type="entry name" value="ADH_SHORT"/>
    <property type="match status" value="1"/>
</dbReference>
<comment type="caution">
    <text evidence="3">The sequence shown here is derived from an EMBL/GenBank/DDBJ whole genome shotgun (WGS) entry which is preliminary data.</text>
</comment>
<dbReference type="SMART" id="SM00822">
    <property type="entry name" value="PKS_KR"/>
    <property type="match status" value="1"/>
</dbReference>
<dbReference type="PANTHER" id="PTHR42879:SF2">
    <property type="entry name" value="3-OXOACYL-[ACYL-CARRIER-PROTEIN] REDUCTASE FABG"/>
    <property type="match status" value="1"/>
</dbReference>
<dbReference type="PANTHER" id="PTHR42879">
    <property type="entry name" value="3-OXOACYL-(ACYL-CARRIER-PROTEIN) REDUCTASE"/>
    <property type="match status" value="1"/>
</dbReference>
<dbReference type="InterPro" id="IPR020904">
    <property type="entry name" value="Sc_DH/Rdtase_CS"/>
</dbReference>
<dbReference type="InterPro" id="IPR036291">
    <property type="entry name" value="NAD(P)-bd_dom_sf"/>
</dbReference>
<reference evidence="3 4" key="1">
    <citation type="submission" date="2020-08" db="EMBL/GenBank/DDBJ databases">
        <title>Description of novel Pseudomonas species.</title>
        <authorList>
            <person name="Duman M."/>
            <person name="Mulet M."/>
            <person name="Altun S."/>
            <person name="Saticioglu I.B."/>
            <person name="Lalucat J."/>
            <person name="Garcia-Valdes E."/>
        </authorList>
    </citation>
    <scope>NUCLEOTIDE SEQUENCE [LARGE SCALE GENOMIC DNA]</scope>
    <source>
        <strain evidence="3 4">P66</strain>
    </source>
</reference>
<dbReference type="EMBL" id="JACOPV010000016">
    <property type="protein sequence ID" value="MBM5460398.1"/>
    <property type="molecule type" value="Genomic_DNA"/>
</dbReference>
<dbReference type="InterPro" id="IPR057326">
    <property type="entry name" value="KR_dom"/>
</dbReference>
<evidence type="ECO:0000259" key="2">
    <source>
        <dbReference type="SMART" id="SM00822"/>
    </source>
</evidence>
<comment type="similarity">
    <text evidence="1">Belongs to the short-chain dehydrogenases/reductases (SDR) family.</text>
</comment>
<organism evidence="3 4">
    <name type="scientific">Pseudomonas arcuscaelestis</name>
    <dbReference type="NCBI Taxonomy" id="2710591"/>
    <lineage>
        <taxon>Bacteria</taxon>
        <taxon>Pseudomonadati</taxon>
        <taxon>Pseudomonadota</taxon>
        <taxon>Gammaproteobacteria</taxon>
        <taxon>Pseudomonadales</taxon>
        <taxon>Pseudomonadaceae</taxon>
        <taxon>Pseudomonas</taxon>
    </lineage>
</organism>
<dbReference type="PRINTS" id="PR00080">
    <property type="entry name" value="SDRFAMILY"/>
</dbReference>
<proteinExistence type="inferred from homology"/>
<evidence type="ECO:0000313" key="3">
    <source>
        <dbReference type="EMBL" id="MBM5460398.1"/>
    </source>
</evidence>
<dbReference type="Pfam" id="PF13561">
    <property type="entry name" value="adh_short_C2"/>
    <property type="match status" value="1"/>
</dbReference>
<dbReference type="RefSeq" id="WP_203479691.1">
    <property type="nucleotide sequence ID" value="NZ_JACOPV010000016.1"/>
</dbReference>
<feature type="domain" description="Ketoreductase" evidence="2">
    <location>
        <begin position="2"/>
        <end position="184"/>
    </location>
</feature>
<evidence type="ECO:0000256" key="1">
    <source>
        <dbReference type="ARBA" id="ARBA00006484"/>
    </source>
</evidence>
<evidence type="ECO:0000313" key="4">
    <source>
        <dbReference type="Proteomes" id="UP000745663"/>
    </source>
</evidence>
<dbReference type="SUPFAM" id="SSF51735">
    <property type="entry name" value="NAD(P)-binding Rossmann-fold domains"/>
    <property type="match status" value="1"/>
</dbReference>
<sequence>MKSYLVTGAANGIGRAIALALAEPGDSAILNDLTFSHELESLVQELEQKGVSVQIALGDVSAPATVQQAFSGVQRLDVLVNNAGILNEAPITQMSFEQWDKMLRVHLYGTFLFSQQAARLMTRQGSGAIVNIASDLGQLGCANLCHYSAAKGGIIAFTKALARELAPQGVRVNAVAPGGTLTPMVERLGPAYIKEEAARYPLQRLGSAQEIANSVVFLASNNASFTTGQVLGVNGGGVMNG</sequence>
<dbReference type="PRINTS" id="PR00081">
    <property type="entry name" value="GDHRDH"/>
</dbReference>
<protein>
    <submittedName>
        <fullName evidence="3">SDR family oxidoreductase</fullName>
    </submittedName>
</protein>